<dbReference type="InterPro" id="IPR000668">
    <property type="entry name" value="Peptidase_C1A_C"/>
</dbReference>
<feature type="signal peptide" evidence="6">
    <location>
        <begin position="1"/>
        <end position="21"/>
    </location>
</feature>
<feature type="domain" description="Peptidase C1A papain C-terminal" evidence="7">
    <location>
        <begin position="37"/>
        <end position="82"/>
    </location>
</feature>
<keyword evidence="2 4" id="KW-0378">Hydrolase</keyword>
<dbReference type="InterPro" id="IPR004134">
    <property type="entry name" value="Peptidase_C1B"/>
</dbReference>
<reference evidence="8 9" key="1">
    <citation type="journal article" date="2017" name="Front. Microbiol.">
        <title>Labilibaculum manganireducens gen. nov., sp. nov. and Labilibaculum filiforme sp. nov., Novel Bacteroidetes Isolated from Subsurface Sediments of the Baltic Sea.</title>
        <authorList>
            <person name="Vandieken V."/>
            <person name="Marshall I.P."/>
            <person name="Niemann H."/>
            <person name="Engelen B."/>
            <person name="Cypionka H."/>
        </authorList>
    </citation>
    <scope>NUCLEOTIDE SEQUENCE [LARGE SCALE GENOMIC DNA]</scope>
    <source>
        <strain evidence="8 9">59.10-2M</strain>
    </source>
</reference>
<keyword evidence="9" id="KW-1185">Reference proteome</keyword>
<comment type="caution">
    <text evidence="8">The sequence shown here is derived from an EMBL/GenBank/DDBJ whole genome shotgun (WGS) entry which is preliminary data.</text>
</comment>
<feature type="active site" evidence="5">
    <location>
        <position position="353"/>
    </location>
</feature>
<dbReference type="AlphaFoldDB" id="A0A2N3I523"/>
<evidence type="ECO:0000256" key="5">
    <source>
        <dbReference type="PIRSR" id="PIRSR005700-1"/>
    </source>
</evidence>
<keyword evidence="6" id="KW-0732">Signal</keyword>
<dbReference type="Pfam" id="PF00112">
    <property type="entry name" value="Peptidase_C1"/>
    <property type="match status" value="1"/>
</dbReference>
<dbReference type="GO" id="GO:0005737">
    <property type="term" value="C:cytoplasm"/>
    <property type="evidence" value="ECO:0007669"/>
    <property type="project" value="TreeGrafter"/>
</dbReference>
<dbReference type="RefSeq" id="WP_101310324.1">
    <property type="nucleotide sequence ID" value="NZ_MVDE01000019.1"/>
</dbReference>
<dbReference type="EMBL" id="MVDE01000019">
    <property type="protein sequence ID" value="PKQ65414.1"/>
    <property type="molecule type" value="Genomic_DNA"/>
</dbReference>
<evidence type="ECO:0000256" key="4">
    <source>
        <dbReference type="PIRNR" id="PIRNR005700"/>
    </source>
</evidence>
<evidence type="ECO:0000256" key="2">
    <source>
        <dbReference type="ARBA" id="ARBA00022801"/>
    </source>
</evidence>
<keyword evidence="4 8" id="KW-0031">Aminopeptidase</keyword>
<evidence type="ECO:0000256" key="6">
    <source>
        <dbReference type="SAM" id="SignalP"/>
    </source>
</evidence>
<keyword evidence="3 4" id="KW-0788">Thiol protease</keyword>
<dbReference type="PANTHER" id="PTHR10363">
    <property type="entry name" value="BLEOMYCIN HYDROLASE"/>
    <property type="match status" value="1"/>
</dbReference>
<dbReference type="Pfam" id="PF03051">
    <property type="entry name" value="Peptidase_C1_2"/>
    <property type="match status" value="1"/>
</dbReference>
<dbReference type="PROSITE" id="PS00139">
    <property type="entry name" value="THIOL_PROTEASE_CYS"/>
    <property type="match status" value="1"/>
</dbReference>
<dbReference type="InterPro" id="IPR000169">
    <property type="entry name" value="Pept_cys_AS"/>
</dbReference>
<accession>A0A2N3I523</accession>
<dbReference type="Gene3D" id="3.90.70.10">
    <property type="entry name" value="Cysteine proteinases"/>
    <property type="match status" value="1"/>
</dbReference>
<comment type="similarity">
    <text evidence="4">Belongs to the peptidase C1 family.</text>
</comment>
<dbReference type="SUPFAM" id="SSF54001">
    <property type="entry name" value="Cysteine proteinases"/>
    <property type="match status" value="1"/>
</dbReference>
<feature type="chain" id="PRO_5014749096" description="Aminopeptidase" evidence="6">
    <location>
        <begin position="22"/>
        <end position="398"/>
    </location>
</feature>
<evidence type="ECO:0000313" key="8">
    <source>
        <dbReference type="EMBL" id="PKQ65414.1"/>
    </source>
</evidence>
<keyword evidence="1 4" id="KW-0645">Protease</keyword>
<dbReference type="Proteomes" id="UP000233618">
    <property type="component" value="Unassembled WGS sequence"/>
</dbReference>
<feature type="active site" evidence="5">
    <location>
        <position position="332"/>
    </location>
</feature>
<evidence type="ECO:0000313" key="9">
    <source>
        <dbReference type="Proteomes" id="UP000233618"/>
    </source>
</evidence>
<dbReference type="GO" id="GO:0009636">
    <property type="term" value="P:response to toxic substance"/>
    <property type="evidence" value="ECO:0007669"/>
    <property type="project" value="TreeGrafter"/>
</dbReference>
<dbReference type="PIRSF" id="PIRSF005700">
    <property type="entry name" value="PepC"/>
    <property type="match status" value="1"/>
</dbReference>
<protein>
    <recommendedName>
        <fullName evidence="4">Aminopeptidase</fullName>
    </recommendedName>
</protein>
<evidence type="ECO:0000256" key="1">
    <source>
        <dbReference type="ARBA" id="ARBA00022670"/>
    </source>
</evidence>
<dbReference type="GO" id="GO:0006508">
    <property type="term" value="P:proteolysis"/>
    <property type="evidence" value="ECO:0007669"/>
    <property type="project" value="UniProtKB-KW"/>
</dbReference>
<dbReference type="GO" id="GO:0043418">
    <property type="term" value="P:homocysteine catabolic process"/>
    <property type="evidence" value="ECO:0007669"/>
    <property type="project" value="TreeGrafter"/>
</dbReference>
<organism evidence="8 9">
    <name type="scientific">Labilibaculum manganireducens</name>
    <dbReference type="NCBI Taxonomy" id="1940525"/>
    <lineage>
        <taxon>Bacteria</taxon>
        <taxon>Pseudomonadati</taxon>
        <taxon>Bacteroidota</taxon>
        <taxon>Bacteroidia</taxon>
        <taxon>Marinilabiliales</taxon>
        <taxon>Marinifilaceae</taxon>
        <taxon>Labilibaculum</taxon>
    </lineage>
</organism>
<feature type="active site" evidence="5">
    <location>
        <position position="53"/>
    </location>
</feature>
<dbReference type="GO" id="GO:0070005">
    <property type="term" value="F:cysteine-type aminopeptidase activity"/>
    <property type="evidence" value="ECO:0007669"/>
    <property type="project" value="InterPro"/>
</dbReference>
<dbReference type="PANTHER" id="PTHR10363:SF2">
    <property type="entry name" value="BLEOMYCIN HYDROLASE"/>
    <property type="match status" value="1"/>
</dbReference>
<sequence>MKNRFLIAAILVFGLFQTSSAKKKEEVKKSYQFTIEKQLKATPVKNQYRSGTCWSFASISFLESEIIRLGKGELDLSEMFIVNRNYHLRAADYVRFHGMKSFSSGAEGWDALNVVKKYGLIPQLAYSGNTFDETMPVHGEMDEVLKAYVDAVVKNKNKKITPVWMKGFDGILDAYLGEIPETFIYNTKEYTPMSFAKAQGLNMDDYVTITSYTHHPFYESFIFEGPDNWSLGKVYNLPMDEMMQVVDNAIENGYSLAWGSDVSEDGFAYRKGVAVVPETEEKSMDNAEISKWEKMSKDQKAAYGTEYPVKEKEITQEMRQIAFDDYESTEDHLMHMVGTAKDQNGNRYYLIKNSWGTDNNPYDGYFYASKAFVQYKTVGLLLHKDAIPAEIARKLGLK</sequence>
<dbReference type="InterPro" id="IPR038765">
    <property type="entry name" value="Papain-like_cys_pep_sf"/>
</dbReference>
<evidence type="ECO:0000256" key="3">
    <source>
        <dbReference type="ARBA" id="ARBA00022807"/>
    </source>
</evidence>
<name>A0A2N3I523_9BACT</name>
<proteinExistence type="inferred from homology"/>
<gene>
    <name evidence="8" type="ORF">BZG01_13150</name>
</gene>
<evidence type="ECO:0000259" key="7">
    <source>
        <dbReference type="Pfam" id="PF00112"/>
    </source>
</evidence>